<name>A0A0D6JK80_9HYPH</name>
<dbReference type="EMBL" id="LN829119">
    <property type="protein sequence ID" value="CPR22361.1"/>
    <property type="molecule type" value="Genomic_DNA"/>
</dbReference>
<dbReference type="KEGG" id="fil:BN1229_v1_3804"/>
<dbReference type="Proteomes" id="UP000033187">
    <property type="component" value="Chromosome 1"/>
</dbReference>
<dbReference type="AlphaFoldDB" id="A0A0D6JK80"/>
<proteinExistence type="predicted"/>
<evidence type="ECO:0000256" key="1">
    <source>
        <dbReference type="SAM" id="MobiDB-lite"/>
    </source>
</evidence>
<gene>
    <name evidence="2" type="ORF">YBN1229_v1_3794</name>
</gene>
<protein>
    <submittedName>
        <fullName evidence="2">Uncharacterized protein</fullName>
    </submittedName>
</protein>
<evidence type="ECO:0000313" key="3">
    <source>
        <dbReference type="Proteomes" id="UP000033187"/>
    </source>
</evidence>
<evidence type="ECO:0000313" key="2">
    <source>
        <dbReference type="EMBL" id="CPR22361.1"/>
    </source>
</evidence>
<dbReference type="KEGG" id="fiy:BN1229_v1_3794"/>
<accession>A0A0D6JK80</accession>
<sequence>MSGLRLPPRHHLLGGSGPAGSRYAPNGIADATNYEVVREFFLALESGGVKLRQIQVKVVRKWIAAALWKELVAIIRMVTPREERAKRQFQKWDNLIAKL</sequence>
<keyword evidence="3" id="KW-1185">Reference proteome</keyword>
<organism evidence="2 3">
    <name type="scientific">Candidatus Filomicrobium marinum</name>
    <dbReference type="NCBI Taxonomy" id="1608628"/>
    <lineage>
        <taxon>Bacteria</taxon>
        <taxon>Pseudomonadati</taxon>
        <taxon>Pseudomonadota</taxon>
        <taxon>Alphaproteobacteria</taxon>
        <taxon>Hyphomicrobiales</taxon>
        <taxon>Hyphomicrobiaceae</taxon>
        <taxon>Filomicrobium</taxon>
    </lineage>
</organism>
<feature type="region of interest" description="Disordered" evidence="1">
    <location>
        <begin position="1"/>
        <end position="22"/>
    </location>
</feature>
<reference evidence="3" key="1">
    <citation type="submission" date="2015-02" db="EMBL/GenBank/DDBJ databases">
        <authorList>
            <person name="Chooi Y.-H."/>
        </authorList>
    </citation>
    <scope>NUCLEOTIDE SEQUENCE [LARGE SCALE GENOMIC DNA]</scope>
    <source>
        <strain evidence="3">strain Y</strain>
    </source>
</reference>